<evidence type="ECO:0000256" key="6">
    <source>
        <dbReference type="ARBA" id="ARBA00023136"/>
    </source>
</evidence>
<dbReference type="GO" id="GO:0005886">
    <property type="term" value="C:plasma membrane"/>
    <property type="evidence" value="ECO:0007669"/>
    <property type="project" value="UniProtKB-SubCell"/>
</dbReference>
<evidence type="ECO:0000256" key="5">
    <source>
        <dbReference type="ARBA" id="ARBA00022989"/>
    </source>
</evidence>
<keyword evidence="7" id="KW-0813">Transport</keyword>
<gene>
    <name evidence="9" type="primary">tolR</name>
    <name evidence="9" type="ORF">GJ699_10810</name>
</gene>
<dbReference type="Pfam" id="PF02472">
    <property type="entry name" value="ExbD"/>
    <property type="match status" value="1"/>
</dbReference>
<dbReference type="PANTHER" id="PTHR30558:SF9">
    <property type="entry name" value="BIOPOLYMER TRANSPORT PROTEIN EXBD"/>
    <property type="match status" value="1"/>
</dbReference>
<keyword evidence="7" id="KW-0653">Protein transport</keyword>
<dbReference type="Gene3D" id="3.30.420.270">
    <property type="match status" value="1"/>
</dbReference>
<evidence type="ECO:0000313" key="9">
    <source>
        <dbReference type="EMBL" id="MRW90476.1"/>
    </source>
</evidence>
<dbReference type="GO" id="GO:0022857">
    <property type="term" value="F:transmembrane transporter activity"/>
    <property type="evidence" value="ECO:0007669"/>
    <property type="project" value="InterPro"/>
</dbReference>
<keyword evidence="6 8" id="KW-0472">Membrane</keyword>
<keyword evidence="5 8" id="KW-1133">Transmembrane helix</keyword>
<keyword evidence="3" id="KW-1003">Cell membrane</keyword>
<evidence type="ECO:0000256" key="8">
    <source>
        <dbReference type="SAM" id="Phobius"/>
    </source>
</evidence>
<keyword evidence="4 7" id="KW-0812">Transmembrane</keyword>
<dbReference type="Proteomes" id="UP000433309">
    <property type="component" value="Unassembled WGS sequence"/>
</dbReference>
<evidence type="ECO:0000256" key="4">
    <source>
        <dbReference type="ARBA" id="ARBA00022692"/>
    </source>
</evidence>
<accession>A0A6I2L1S7</accession>
<dbReference type="EMBL" id="WKJK01000005">
    <property type="protein sequence ID" value="MRW90476.1"/>
    <property type="molecule type" value="Genomic_DNA"/>
</dbReference>
<dbReference type="NCBIfam" id="TIGR02801">
    <property type="entry name" value="tolR"/>
    <property type="match status" value="1"/>
</dbReference>
<name>A0A6I2L1S7_9BURK</name>
<dbReference type="PANTHER" id="PTHR30558">
    <property type="entry name" value="EXBD MEMBRANE COMPONENT OF PMF-DRIVEN MACROMOLECULE IMPORT SYSTEM"/>
    <property type="match status" value="1"/>
</dbReference>
<dbReference type="GO" id="GO:0015031">
    <property type="term" value="P:protein transport"/>
    <property type="evidence" value="ECO:0007669"/>
    <property type="project" value="UniProtKB-KW"/>
</dbReference>
<comment type="caution">
    <text evidence="9">The sequence shown here is derived from an EMBL/GenBank/DDBJ whole genome shotgun (WGS) entry which is preliminary data.</text>
</comment>
<comment type="subcellular location">
    <subcellularLocation>
        <location evidence="1">Cell membrane</location>
        <topology evidence="1">Single-pass membrane protein</topology>
    </subcellularLocation>
    <subcellularLocation>
        <location evidence="7">Cell membrane</location>
        <topology evidence="7">Single-pass type II membrane protein</topology>
    </subcellularLocation>
</comment>
<dbReference type="AlphaFoldDB" id="A0A6I2L1S7"/>
<keyword evidence="10" id="KW-1185">Reference proteome</keyword>
<dbReference type="InterPro" id="IPR003400">
    <property type="entry name" value="ExbD"/>
</dbReference>
<organism evidence="9 10">
    <name type="scientific">Duganella guangzhouensis</name>
    <dbReference type="NCBI Taxonomy" id="2666084"/>
    <lineage>
        <taxon>Bacteria</taxon>
        <taxon>Pseudomonadati</taxon>
        <taxon>Pseudomonadota</taxon>
        <taxon>Betaproteobacteria</taxon>
        <taxon>Burkholderiales</taxon>
        <taxon>Oxalobacteraceae</taxon>
        <taxon>Telluria group</taxon>
        <taxon>Duganella</taxon>
    </lineage>
</organism>
<evidence type="ECO:0000313" key="10">
    <source>
        <dbReference type="Proteomes" id="UP000433309"/>
    </source>
</evidence>
<protein>
    <submittedName>
        <fullName evidence="9">Protein TolR</fullName>
    </submittedName>
</protein>
<proteinExistence type="inferred from homology"/>
<evidence type="ECO:0000256" key="7">
    <source>
        <dbReference type="RuleBase" id="RU003879"/>
    </source>
</evidence>
<evidence type="ECO:0000256" key="1">
    <source>
        <dbReference type="ARBA" id="ARBA00004162"/>
    </source>
</evidence>
<sequence>MGVRLSSGPVSRPTPVSDINVTPLVDVMLVLLIVFMVAAPMMTAGVKVDLPTSNAKPLQEPKPPIVVSIDAEGTVYVNQTASTPDTLLALMAKEADGDKERRIHLRGDQALAYGRIVKTMGALNDAGYARIALVSEAPTN</sequence>
<evidence type="ECO:0000256" key="3">
    <source>
        <dbReference type="ARBA" id="ARBA00022475"/>
    </source>
</evidence>
<reference evidence="9 10" key="1">
    <citation type="submission" date="2019-11" db="EMBL/GenBank/DDBJ databases">
        <title>Novel species isolated from a subtropical stream in China.</title>
        <authorList>
            <person name="Lu H."/>
        </authorList>
    </citation>
    <scope>NUCLEOTIDE SEQUENCE [LARGE SCALE GENOMIC DNA]</scope>
    <source>
        <strain evidence="9 10">FT80W</strain>
    </source>
</reference>
<comment type="similarity">
    <text evidence="2 7">Belongs to the ExbD/TolR family.</text>
</comment>
<dbReference type="InterPro" id="IPR014168">
    <property type="entry name" value="Tol-Pal_TolR"/>
</dbReference>
<feature type="transmembrane region" description="Helical" evidence="8">
    <location>
        <begin position="20"/>
        <end position="39"/>
    </location>
</feature>
<evidence type="ECO:0000256" key="2">
    <source>
        <dbReference type="ARBA" id="ARBA00005811"/>
    </source>
</evidence>
<dbReference type="RefSeq" id="WP_154375993.1">
    <property type="nucleotide sequence ID" value="NZ_WKJK01000005.1"/>
</dbReference>